<evidence type="ECO:0000256" key="1">
    <source>
        <dbReference type="ARBA" id="ARBA00004141"/>
    </source>
</evidence>
<feature type="transmembrane region" description="Helical" evidence="8">
    <location>
        <begin position="34"/>
        <end position="52"/>
    </location>
</feature>
<dbReference type="Pfam" id="PF13813">
    <property type="entry name" value="MBOAT_2"/>
    <property type="match status" value="1"/>
</dbReference>
<dbReference type="InterPro" id="IPR044851">
    <property type="entry name" value="Wax_synthase"/>
</dbReference>
<evidence type="ECO:0000259" key="9">
    <source>
        <dbReference type="Pfam" id="PF13813"/>
    </source>
</evidence>
<feature type="compositionally biased region" description="Polar residues" evidence="7">
    <location>
        <begin position="128"/>
        <end position="151"/>
    </location>
</feature>
<organism evidence="10 11">
    <name type="scientific">Saccharata proteae CBS 121410</name>
    <dbReference type="NCBI Taxonomy" id="1314787"/>
    <lineage>
        <taxon>Eukaryota</taxon>
        <taxon>Fungi</taxon>
        <taxon>Dikarya</taxon>
        <taxon>Ascomycota</taxon>
        <taxon>Pezizomycotina</taxon>
        <taxon>Dothideomycetes</taxon>
        <taxon>Dothideomycetes incertae sedis</taxon>
        <taxon>Botryosphaeriales</taxon>
        <taxon>Saccharataceae</taxon>
        <taxon>Saccharata</taxon>
    </lineage>
</organism>
<keyword evidence="6 8" id="KW-0472">Membrane</keyword>
<comment type="similarity">
    <text evidence="2">Belongs to the wax synthase family.</text>
</comment>
<evidence type="ECO:0000256" key="8">
    <source>
        <dbReference type="SAM" id="Phobius"/>
    </source>
</evidence>
<dbReference type="GO" id="GO:0016020">
    <property type="term" value="C:membrane"/>
    <property type="evidence" value="ECO:0007669"/>
    <property type="project" value="UniProtKB-SubCell"/>
</dbReference>
<name>A0A9P4HTA9_9PEZI</name>
<feature type="transmembrane region" description="Helical" evidence="8">
    <location>
        <begin position="319"/>
        <end position="341"/>
    </location>
</feature>
<dbReference type="InterPro" id="IPR032805">
    <property type="entry name" value="Wax_synthase_dom"/>
</dbReference>
<sequence length="557" mass="62763">MFKHAVPSSPYEQLAHLHAKYDADISSGQYEPFVYPWSSFGALAVFVYLLIPHHNSRFLKLLRYPVWAFNAYFSVYTILHCRARNSAPAFSIGLISAWSIIWTATILLVHDAQTEFQRIERSEGGVSANFQSSSNKSTENGNAATTKAPNGISPVTTIKDVELATETKKLGSKAGPANRKGMFVWQHFPLTPFIERLDWVADLFCNFRGMGWNWRISGLAPPPLWVQKELQKDTGFPPEDKDTHVGSDGTRRYHTRKEVLWAGLKTFVWGYIQLDALKVIALLDPYMWGVVPVDDTASAPTFLPSLVRTSPVLIKGFRLLVSLFCIKVALQTIFALAPLFFVGVVGTKWLGARAEPWMYPDTYGSFRMVLNKGLAGWWGGWWHQTFRFAFEAPSRRLITSLNLNRRSLPAKALQLLTAFALSGSLHASGSYTQLGHTHPISGPLVFFTSQALGIVVQIVLSTFLDKAGITAKTPRLVRQLTNFAYVHVWFFYTAPLLCDDFARGGLWMMEPVPVSFLRLAGVGDGRFGWWCWGTSEEAGDWFRWHRGRHWWQSGIAF</sequence>
<evidence type="ECO:0000256" key="5">
    <source>
        <dbReference type="ARBA" id="ARBA00022989"/>
    </source>
</evidence>
<reference evidence="10" key="1">
    <citation type="journal article" date="2020" name="Stud. Mycol.">
        <title>101 Dothideomycetes genomes: a test case for predicting lifestyles and emergence of pathogens.</title>
        <authorList>
            <person name="Haridas S."/>
            <person name="Albert R."/>
            <person name="Binder M."/>
            <person name="Bloem J."/>
            <person name="Labutti K."/>
            <person name="Salamov A."/>
            <person name="Andreopoulos B."/>
            <person name="Baker S."/>
            <person name="Barry K."/>
            <person name="Bills G."/>
            <person name="Bluhm B."/>
            <person name="Cannon C."/>
            <person name="Castanera R."/>
            <person name="Culley D."/>
            <person name="Daum C."/>
            <person name="Ezra D."/>
            <person name="Gonzalez J."/>
            <person name="Henrissat B."/>
            <person name="Kuo A."/>
            <person name="Liang C."/>
            <person name="Lipzen A."/>
            <person name="Lutzoni F."/>
            <person name="Magnuson J."/>
            <person name="Mondo S."/>
            <person name="Nolan M."/>
            <person name="Ohm R."/>
            <person name="Pangilinan J."/>
            <person name="Park H.-J."/>
            <person name="Ramirez L."/>
            <person name="Alfaro M."/>
            <person name="Sun H."/>
            <person name="Tritt A."/>
            <person name="Yoshinaga Y."/>
            <person name="Zwiers L.-H."/>
            <person name="Turgeon B."/>
            <person name="Goodwin S."/>
            <person name="Spatafora J."/>
            <person name="Crous P."/>
            <person name="Grigoriev I."/>
        </authorList>
    </citation>
    <scope>NUCLEOTIDE SEQUENCE</scope>
    <source>
        <strain evidence="10">CBS 121410</strain>
    </source>
</reference>
<keyword evidence="11" id="KW-1185">Reference proteome</keyword>
<feature type="transmembrane region" description="Helical" evidence="8">
    <location>
        <begin position="64"/>
        <end position="83"/>
    </location>
</feature>
<keyword evidence="3" id="KW-0808">Transferase</keyword>
<gene>
    <name evidence="10" type="ORF">K490DRAFT_41473</name>
</gene>
<dbReference type="AlphaFoldDB" id="A0A9P4HTA9"/>
<evidence type="ECO:0000313" key="10">
    <source>
        <dbReference type="EMBL" id="KAF2087610.1"/>
    </source>
</evidence>
<dbReference type="PANTHER" id="PTHR31595">
    <property type="entry name" value="LONG-CHAIN-ALCOHOL O-FATTY-ACYLTRANSFERASE 3-RELATED"/>
    <property type="match status" value="1"/>
</dbReference>
<feature type="region of interest" description="Disordered" evidence="7">
    <location>
        <begin position="127"/>
        <end position="151"/>
    </location>
</feature>
<dbReference type="Proteomes" id="UP000799776">
    <property type="component" value="Unassembled WGS sequence"/>
</dbReference>
<evidence type="ECO:0000256" key="4">
    <source>
        <dbReference type="ARBA" id="ARBA00022692"/>
    </source>
</evidence>
<keyword evidence="5 8" id="KW-1133">Transmembrane helix</keyword>
<proteinExistence type="inferred from homology"/>
<comment type="subcellular location">
    <subcellularLocation>
        <location evidence="1">Membrane</location>
        <topology evidence="1">Multi-pass membrane protein</topology>
    </subcellularLocation>
</comment>
<feature type="transmembrane region" description="Helical" evidence="8">
    <location>
        <begin position="89"/>
        <end position="109"/>
    </location>
</feature>
<evidence type="ECO:0000256" key="3">
    <source>
        <dbReference type="ARBA" id="ARBA00022679"/>
    </source>
</evidence>
<dbReference type="OrthoDB" id="2796277at2759"/>
<comment type="caution">
    <text evidence="10">The sequence shown here is derived from an EMBL/GenBank/DDBJ whole genome shotgun (WGS) entry which is preliminary data.</text>
</comment>
<dbReference type="EMBL" id="ML978719">
    <property type="protein sequence ID" value="KAF2087610.1"/>
    <property type="molecule type" value="Genomic_DNA"/>
</dbReference>
<evidence type="ECO:0000256" key="7">
    <source>
        <dbReference type="SAM" id="MobiDB-lite"/>
    </source>
</evidence>
<feature type="domain" description="Wax synthase" evidence="9">
    <location>
        <begin position="360"/>
        <end position="447"/>
    </location>
</feature>
<dbReference type="GO" id="GO:0006629">
    <property type="term" value="P:lipid metabolic process"/>
    <property type="evidence" value="ECO:0007669"/>
    <property type="project" value="InterPro"/>
</dbReference>
<protein>
    <recommendedName>
        <fullName evidence="9">Wax synthase domain-containing protein</fullName>
    </recommendedName>
</protein>
<dbReference type="PANTHER" id="PTHR31595:SF67">
    <property type="entry name" value="WAX SYNTHASE DOMAIN-CONTAINING PROTEIN"/>
    <property type="match status" value="1"/>
</dbReference>
<evidence type="ECO:0000313" key="11">
    <source>
        <dbReference type="Proteomes" id="UP000799776"/>
    </source>
</evidence>
<accession>A0A9P4HTA9</accession>
<evidence type="ECO:0000256" key="2">
    <source>
        <dbReference type="ARBA" id="ARBA00007282"/>
    </source>
</evidence>
<keyword evidence="4 8" id="KW-0812">Transmembrane</keyword>
<dbReference type="GO" id="GO:0008374">
    <property type="term" value="F:O-acyltransferase activity"/>
    <property type="evidence" value="ECO:0007669"/>
    <property type="project" value="InterPro"/>
</dbReference>
<evidence type="ECO:0000256" key="6">
    <source>
        <dbReference type="ARBA" id="ARBA00023136"/>
    </source>
</evidence>